<sequence length="207" mass="24455">MRVDLYKFVHKAQRYHLFNLSIKIGKIDVNDSLQYTQLKSELQGMINHLKEHMEHEETFIHSYYQPFKEKLALLDSQHETLEPLLNKLEKSLADEPEVLYSLFNQFVAAYLQHIDEEEQLQKEILWTNYSDEALAEIMIKFTQSLSKEQFAEGMEFTLPSLSVNEVINMITTAKDLISENHWLKIMSVLAQCFSKQEMDTIYKHCFI</sequence>
<dbReference type="STRING" id="466.Lmac_1995"/>
<evidence type="ECO:0000256" key="3">
    <source>
        <dbReference type="ARBA" id="ARBA00023004"/>
    </source>
</evidence>
<dbReference type="EMBL" id="LNYL01000044">
    <property type="protein sequence ID" value="KTD25631.1"/>
    <property type="molecule type" value="Genomic_DNA"/>
</dbReference>
<reference evidence="5 6" key="1">
    <citation type="submission" date="2015-11" db="EMBL/GenBank/DDBJ databases">
        <title>Genomic analysis of 38 Legionella species identifies large and diverse effector repertoires.</title>
        <authorList>
            <person name="Burstein D."/>
            <person name="Amaro F."/>
            <person name="Zusman T."/>
            <person name="Lifshitz Z."/>
            <person name="Cohen O."/>
            <person name="Gilbert J.A."/>
            <person name="Pupko T."/>
            <person name="Shuman H.A."/>
            <person name="Segal G."/>
        </authorList>
    </citation>
    <scope>NUCLEOTIDE SEQUENCE [LARGE SCALE GENOMIC DNA]</scope>
    <source>
        <strain evidence="5 6">PX-1-G2-E2</strain>
    </source>
</reference>
<evidence type="ECO:0000259" key="4">
    <source>
        <dbReference type="Pfam" id="PF01814"/>
    </source>
</evidence>
<dbReference type="AlphaFoldDB" id="A0A0W0VZZ0"/>
<dbReference type="Proteomes" id="UP000054908">
    <property type="component" value="Unassembled WGS sequence"/>
</dbReference>
<dbReference type="Gene3D" id="1.20.120.520">
    <property type="entry name" value="nmb1532 protein domain like"/>
    <property type="match status" value="1"/>
</dbReference>
<dbReference type="Pfam" id="PF01814">
    <property type="entry name" value="Hemerythrin"/>
    <property type="match status" value="1"/>
</dbReference>
<organism evidence="5 6">
    <name type="scientific">Legionella maceachernii</name>
    <dbReference type="NCBI Taxonomy" id="466"/>
    <lineage>
        <taxon>Bacteria</taxon>
        <taxon>Pseudomonadati</taxon>
        <taxon>Pseudomonadota</taxon>
        <taxon>Gammaproteobacteria</taxon>
        <taxon>Legionellales</taxon>
        <taxon>Legionellaceae</taxon>
        <taxon>Legionella</taxon>
    </lineage>
</organism>
<dbReference type="InterPro" id="IPR035938">
    <property type="entry name" value="Hemerythrin-like_sf"/>
</dbReference>
<comment type="similarity">
    <text evidence="1">Belongs to the hemerythrin family.</text>
</comment>
<protein>
    <submittedName>
        <fullName evidence="5">Hemerythrin HHE cation binding domain protein</fullName>
    </submittedName>
</protein>
<proteinExistence type="inferred from homology"/>
<keyword evidence="2" id="KW-0479">Metal-binding</keyword>
<comment type="caution">
    <text evidence="5">The sequence shown here is derived from an EMBL/GenBank/DDBJ whole genome shotgun (WGS) entry which is preliminary data.</text>
</comment>
<evidence type="ECO:0000313" key="6">
    <source>
        <dbReference type="Proteomes" id="UP000054908"/>
    </source>
</evidence>
<feature type="domain" description="Hemerythrin-like" evidence="4">
    <location>
        <begin position="3"/>
        <end position="120"/>
    </location>
</feature>
<evidence type="ECO:0000313" key="5">
    <source>
        <dbReference type="EMBL" id="KTD25631.1"/>
    </source>
</evidence>
<keyword evidence="3" id="KW-0408">Iron</keyword>
<name>A0A0W0VZZ0_9GAMM</name>
<dbReference type="RefSeq" id="WP_058452736.1">
    <property type="nucleotide sequence ID" value="NZ_CAAAIB010000002.1"/>
</dbReference>
<evidence type="ECO:0000256" key="2">
    <source>
        <dbReference type="ARBA" id="ARBA00022723"/>
    </source>
</evidence>
<dbReference type="SUPFAM" id="SSF47188">
    <property type="entry name" value="Hemerythrin-like"/>
    <property type="match status" value="1"/>
</dbReference>
<keyword evidence="6" id="KW-1185">Reference proteome</keyword>
<accession>A0A0W0VZZ0</accession>
<dbReference type="InterPro" id="IPR012312">
    <property type="entry name" value="Hemerythrin-like"/>
</dbReference>
<evidence type="ECO:0000256" key="1">
    <source>
        <dbReference type="ARBA" id="ARBA00010587"/>
    </source>
</evidence>
<dbReference type="GO" id="GO:0046872">
    <property type="term" value="F:metal ion binding"/>
    <property type="evidence" value="ECO:0007669"/>
    <property type="project" value="UniProtKB-KW"/>
</dbReference>
<gene>
    <name evidence="5" type="ORF">Lmac_1995</name>
</gene>
<dbReference type="PATRIC" id="fig|466.6.peg.2111"/>